<sequence length="159" mass="17716">MKTRKEIAVLLHNIRSTHNVGSIFRTADALGISKIYISGYTPTPLDKFNRPRKDIAKTALGAEKTIGWVYGKTPEEIISKLKKEKFEVVALEQGENSVDYKKVKVSKKVLFIVGNEVDGIEKRILKLCDVVAEVPMNGKKESLNVSVAFGVALFRILNI</sequence>
<evidence type="ECO:0000313" key="4">
    <source>
        <dbReference type="EMBL" id="OHA93909.1"/>
    </source>
</evidence>
<feature type="domain" description="tRNA/rRNA methyltransferase SpoU type" evidence="3">
    <location>
        <begin position="7"/>
        <end position="154"/>
    </location>
</feature>
<dbReference type="InterPro" id="IPR004441">
    <property type="entry name" value="rRNA_MeTrfase_TrmH"/>
</dbReference>
<dbReference type="GO" id="GO:0032259">
    <property type="term" value="P:methylation"/>
    <property type="evidence" value="ECO:0007669"/>
    <property type="project" value="UniProtKB-KW"/>
</dbReference>
<dbReference type="Gene3D" id="3.40.1280.10">
    <property type="match status" value="1"/>
</dbReference>
<dbReference type="Proteomes" id="UP000179264">
    <property type="component" value="Unassembled WGS sequence"/>
</dbReference>
<proteinExistence type="predicted"/>
<dbReference type="EMBL" id="MHVL01000006">
    <property type="protein sequence ID" value="OHA93909.1"/>
    <property type="molecule type" value="Genomic_DNA"/>
</dbReference>
<dbReference type="GO" id="GO:0008173">
    <property type="term" value="F:RNA methyltransferase activity"/>
    <property type="evidence" value="ECO:0007669"/>
    <property type="project" value="InterPro"/>
</dbReference>
<dbReference type="InterPro" id="IPR029028">
    <property type="entry name" value="Alpha/beta_knot_MTases"/>
</dbReference>
<dbReference type="PANTHER" id="PTHR46429">
    <property type="entry name" value="23S RRNA (GUANOSINE-2'-O-)-METHYLTRANSFERASE RLMB"/>
    <property type="match status" value="1"/>
</dbReference>
<evidence type="ECO:0000313" key="5">
    <source>
        <dbReference type="Proteomes" id="UP000179264"/>
    </source>
</evidence>
<dbReference type="GO" id="GO:0005829">
    <property type="term" value="C:cytosol"/>
    <property type="evidence" value="ECO:0007669"/>
    <property type="project" value="TreeGrafter"/>
</dbReference>
<evidence type="ECO:0000259" key="3">
    <source>
        <dbReference type="Pfam" id="PF00588"/>
    </source>
</evidence>
<comment type="caution">
    <text evidence="4">The sequence shown here is derived from an EMBL/GenBank/DDBJ whole genome shotgun (WGS) entry which is preliminary data.</text>
</comment>
<accession>A0A1G2TB10</accession>
<dbReference type="GO" id="GO:0006396">
    <property type="term" value="P:RNA processing"/>
    <property type="evidence" value="ECO:0007669"/>
    <property type="project" value="InterPro"/>
</dbReference>
<evidence type="ECO:0000256" key="2">
    <source>
        <dbReference type="ARBA" id="ARBA00022679"/>
    </source>
</evidence>
<dbReference type="AlphaFoldDB" id="A0A1G2TB10"/>
<dbReference type="InterPro" id="IPR001537">
    <property type="entry name" value="SpoU_MeTrfase"/>
</dbReference>
<name>A0A1G2TB10_9BACT</name>
<gene>
    <name evidence="4" type="ORF">A2W58_03025</name>
</gene>
<reference evidence="4 5" key="1">
    <citation type="journal article" date="2016" name="Nat. Commun.">
        <title>Thousands of microbial genomes shed light on interconnected biogeochemical processes in an aquifer system.</title>
        <authorList>
            <person name="Anantharaman K."/>
            <person name="Brown C.T."/>
            <person name="Hug L.A."/>
            <person name="Sharon I."/>
            <person name="Castelle C.J."/>
            <person name="Probst A.J."/>
            <person name="Thomas B.C."/>
            <person name="Singh A."/>
            <person name="Wilkins M.J."/>
            <person name="Karaoz U."/>
            <person name="Brodie E.L."/>
            <person name="Williams K.H."/>
            <person name="Hubbard S.S."/>
            <person name="Banfield J.F."/>
        </authorList>
    </citation>
    <scope>NUCLEOTIDE SEQUENCE [LARGE SCALE GENOMIC DNA]</scope>
</reference>
<dbReference type="InterPro" id="IPR029026">
    <property type="entry name" value="tRNA_m1G_MTases_N"/>
</dbReference>
<evidence type="ECO:0000256" key="1">
    <source>
        <dbReference type="ARBA" id="ARBA00022603"/>
    </source>
</evidence>
<keyword evidence="1" id="KW-0489">Methyltransferase</keyword>
<dbReference type="Pfam" id="PF00588">
    <property type="entry name" value="SpoU_methylase"/>
    <property type="match status" value="1"/>
</dbReference>
<dbReference type="SUPFAM" id="SSF75217">
    <property type="entry name" value="alpha/beta knot"/>
    <property type="match status" value="1"/>
</dbReference>
<keyword evidence="2" id="KW-0808">Transferase</keyword>
<dbReference type="PANTHER" id="PTHR46429:SF1">
    <property type="entry name" value="23S RRNA (GUANOSINE-2'-O-)-METHYLTRANSFERASE RLMB"/>
    <property type="match status" value="1"/>
</dbReference>
<dbReference type="GO" id="GO:0003723">
    <property type="term" value="F:RNA binding"/>
    <property type="evidence" value="ECO:0007669"/>
    <property type="project" value="InterPro"/>
</dbReference>
<organism evidence="4 5">
    <name type="scientific">Candidatus Zambryskibacteria bacterium RIFCSPHIGHO2_02_38_10.5</name>
    <dbReference type="NCBI Taxonomy" id="1802742"/>
    <lineage>
        <taxon>Bacteria</taxon>
        <taxon>Candidatus Zambryskiibacteriota</taxon>
    </lineage>
</organism>
<protein>
    <recommendedName>
        <fullName evidence="3">tRNA/rRNA methyltransferase SpoU type domain-containing protein</fullName>
    </recommendedName>
</protein>